<accession>A0A7E4VBI8</accession>
<protein>
    <submittedName>
        <fullName evidence="3">G_PROTEIN_RECEP_F1_2 domain-containing protein</fullName>
    </submittedName>
</protein>
<evidence type="ECO:0000313" key="2">
    <source>
        <dbReference type="Proteomes" id="UP000492821"/>
    </source>
</evidence>
<sequence length="233" mass="26437">MIIYIVICLIYCVAALPLTVYSFVVWRKDGPNFFARTLFLLGLPKYLAQTLFPTSFMFVGVERLLYVKFPMKVTKVVRRMSIIVPIVLGIQMTVISVSLYHDYMNTPDDRVCYTYSCLIAGRTTVIYLTARYTAAGLNVIVGATLIWLIRGRWSLRNTTDAASTSGDNTLPTIQKQNTIAIMCGMYVEFFVDFLPHLIAFFVNALVQNSIPVKKTRNTQLFASTRIQKCQNSH</sequence>
<keyword evidence="2" id="KW-1185">Reference proteome</keyword>
<evidence type="ECO:0000313" key="3">
    <source>
        <dbReference type="WBParaSite" id="Pan_g19009.t1"/>
    </source>
</evidence>
<dbReference type="Gene3D" id="1.20.1070.10">
    <property type="entry name" value="Rhodopsin 7-helix transmembrane proteins"/>
    <property type="match status" value="1"/>
</dbReference>
<dbReference type="WBParaSite" id="Pan_g19009.t1">
    <property type="protein sequence ID" value="Pan_g19009.t1"/>
    <property type="gene ID" value="Pan_g19009"/>
</dbReference>
<feature type="transmembrane region" description="Helical" evidence="1">
    <location>
        <begin position="79"/>
        <end position="100"/>
    </location>
</feature>
<reference evidence="3" key="2">
    <citation type="submission" date="2020-10" db="UniProtKB">
        <authorList>
            <consortium name="WormBaseParasite"/>
        </authorList>
    </citation>
    <scope>IDENTIFICATION</scope>
</reference>
<proteinExistence type="predicted"/>
<dbReference type="AlphaFoldDB" id="A0A7E4VBI8"/>
<feature type="transmembrane region" description="Helical" evidence="1">
    <location>
        <begin position="132"/>
        <end position="149"/>
    </location>
</feature>
<keyword evidence="1" id="KW-1133">Transmembrane helix</keyword>
<evidence type="ECO:0000256" key="1">
    <source>
        <dbReference type="SAM" id="Phobius"/>
    </source>
</evidence>
<name>A0A7E4VBI8_PANRE</name>
<keyword evidence="1" id="KW-0472">Membrane</keyword>
<dbReference type="Proteomes" id="UP000492821">
    <property type="component" value="Unassembled WGS sequence"/>
</dbReference>
<organism evidence="2 3">
    <name type="scientific">Panagrellus redivivus</name>
    <name type="common">Microworm</name>
    <dbReference type="NCBI Taxonomy" id="6233"/>
    <lineage>
        <taxon>Eukaryota</taxon>
        <taxon>Metazoa</taxon>
        <taxon>Ecdysozoa</taxon>
        <taxon>Nematoda</taxon>
        <taxon>Chromadorea</taxon>
        <taxon>Rhabditida</taxon>
        <taxon>Tylenchina</taxon>
        <taxon>Panagrolaimomorpha</taxon>
        <taxon>Panagrolaimoidea</taxon>
        <taxon>Panagrolaimidae</taxon>
        <taxon>Panagrellus</taxon>
    </lineage>
</organism>
<keyword evidence="1" id="KW-0812">Transmembrane</keyword>
<reference evidence="2" key="1">
    <citation type="journal article" date="2013" name="Genetics">
        <title>The draft genome and transcriptome of Panagrellus redivivus are shaped by the harsh demands of a free-living lifestyle.</title>
        <authorList>
            <person name="Srinivasan J."/>
            <person name="Dillman A.R."/>
            <person name="Macchietto M.G."/>
            <person name="Heikkinen L."/>
            <person name="Lakso M."/>
            <person name="Fracchia K.M."/>
            <person name="Antoshechkin I."/>
            <person name="Mortazavi A."/>
            <person name="Wong G."/>
            <person name="Sternberg P.W."/>
        </authorList>
    </citation>
    <scope>NUCLEOTIDE SEQUENCE [LARGE SCALE GENOMIC DNA]</scope>
    <source>
        <strain evidence="2">MT8872</strain>
    </source>
</reference>
<feature type="transmembrane region" description="Helical" evidence="1">
    <location>
        <begin position="46"/>
        <end position="67"/>
    </location>
</feature>